<reference evidence="3" key="1">
    <citation type="submission" date="2022-11" db="UniProtKB">
        <authorList>
            <consortium name="WormBaseParasite"/>
        </authorList>
    </citation>
    <scope>IDENTIFICATION</scope>
</reference>
<organism evidence="2 3">
    <name type="scientific">Romanomermis culicivorax</name>
    <name type="common">Nematode worm</name>
    <dbReference type="NCBI Taxonomy" id="13658"/>
    <lineage>
        <taxon>Eukaryota</taxon>
        <taxon>Metazoa</taxon>
        <taxon>Ecdysozoa</taxon>
        <taxon>Nematoda</taxon>
        <taxon>Enoplea</taxon>
        <taxon>Dorylaimia</taxon>
        <taxon>Mermithida</taxon>
        <taxon>Mermithoidea</taxon>
        <taxon>Mermithidae</taxon>
        <taxon>Romanomermis</taxon>
    </lineage>
</organism>
<name>A0A915KFX1_ROMCU</name>
<sequence length="326" mass="35823">MTSCADQVLQVGPKKPTGKETNTQAVKDMRLSAMESHEFSGYKSLQLRPLCGTCSIKDFSYSPTVPAGATTYHNQLVQSSSLNFFVNAGFTTVLSKPNCNKLLYNTSLFILLPPDPRMPKFNYIMPRLSHKCAFCLSLYFSYWYSGKVIAFLFIEKTRQLSQVLKCQKSDDSLEYSIMLIGSWFLINFRCNNPPGGRANDIFKDGGIGASGDQQLLSVQQQQQGQTASPFGSPRRSKKCVDVAVKTSSNIFAGDTDAVDGNGNISKARCASPLLSLDTKQRLFGSADGDKSPKKTISDTYRSNIFRSSENGHCVQEKALSNGGDQN</sequence>
<evidence type="ECO:0000313" key="2">
    <source>
        <dbReference type="Proteomes" id="UP000887565"/>
    </source>
</evidence>
<dbReference type="AlphaFoldDB" id="A0A915KFX1"/>
<accession>A0A915KFX1</accession>
<evidence type="ECO:0000313" key="3">
    <source>
        <dbReference type="WBParaSite" id="nRc.2.0.1.t37275-RA"/>
    </source>
</evidence>
<keyword evidence="2" id="KW-1185">Reference proteome</keyword>
<dbReference type="Proteomes" id="UP000887565">
    <property type="component" value="Unplaced"/>
</dbReference>
<proteinExistence type="predicted"/>
<evidence type="ECO:0000256" key="1">
    <source>
        <dbReference type="SAM" id="MobiDB-lite"/>
    </source>
</evidence>
<protein>
    <submittedName>
        <fullName evidence="3">Uncharacterized protein</fullName>
    </submittedName>
</protein>
<dbReference type="WBParaSite" id="nRc.2.0.1.t37275-RA">
    <property type="protein sequence ID" value="nRc.2.0.1.t37275-RA"/>
    <property type="gene ID" value="nRc.2.0.1.g37275"/>
</dbReference>
<feature type="region of interest" description="Disordered" evidence="1">
    <location>
        <begin position="1"/>
        <end position="21"/>
    </location>
</feature>